<dbReference type="InterPro" id="IPR050640">
    <property type="entry name" value="Bact_2-comp_sensor_kinase"/>
</dbReference>
<evidence type="ECO:0000313" key="4">
    <source>
        <dbReference type="Proteomes" id="UP000293162"/>
    </source>
</evidence>
<keyword evidence="1" id="KW-0812">Transmembrane</keyword>
<feature type="domain" description="Signal transduction histidine kinase internal region" evidence="2">
    <location>
        <begin position="170"/>
        <end position="249"/>
    </location>
</feature>
<keyword evidence="1" id="KW-1133">Transmembrane helix</keyword>
<feature type="transmembrane region" description="Helical" evidence="1">
    <location>
        <begin position="46"/>
        <end position="73"/>
    </location>
</feature>
<feature type="transmembrane region" description="Helical" evidence="1">
    <location>
        <begin position="15"/>
        <end position="34"/>
    </location>
</feature>
<dbReference type="PANTHER" id="PTHR34220:SF7">
    <property type="entry name" value="SENSOR HISTIDINE KINASE YPDA"/>
    <property type="match status" value="1"/>
</dbReference>
<dbReference type="PANTHER" id="PTHR34220">
    <property type="entry name" value="SENSOR HISTIDINE KINASE YPDA"/>
    <property type="match status" value="1"/>
</dbReference>
<gene>
    <name evidence="3" type="ORF">EWM59_19875</name>
</gene>
<dbReference type="GO" id="GO:0016020">
    <property type="term" value="C:membrane"/>
    <property type="evidence" value="ECO:0007669"/>
    <property type="project" value="InterPro"/>
</dbReference>
<proteinExistence type="predicted"/>
<feature type="transmembrane region" description="Helical" evidence="1">
    <location>
        <begin position="85"/>
        <end position="106"/>
    </location>
</feature>
<evidence type="ECO:0000256" key="1">
    <source>
        <dbReference type="SAM" id="Phobius"/>
    </source>
</evidence>
<reference evidence="3 4" key="1">
    <citation type="submission" date="2019-02" db="EMBL/GenBank/DDBJ databases">
        <title>Bacterial novel species Emticicia sp. 17J42-9 isolated from soil.</title>
        <authorList>
            <person name="Jung H.-Y."/>
        </authorList>
    </citation>
    <scope>NUCLEOTIDE SEQUENCE [LARGE SCALE GENOMIC DNA]</scope>
    <source>
        <strain evidence="3 4">17J42-9</strain>
    </source>
</reference>
<feature type="transmembrane region" description="Helical" evidence="1">
    <location>
        <begin position="126"/>
        <end position="147"/>
    </location>
</feature>
<evidence type="ECO:0000259" key="2">
    <source>
        <dbReference type="Pfam" id="PF06580"/>
    </source>
</evidence>
<dbReference type="Gene3D" id="3.30.565.10">
    <property type="entry name" value="Histidine kinase-like ATPase, C-terminal domain"/>
    <property type="match status" value="1"/>
</dbReference>
<name>A0A4Q5LVX8_9BACT</name>
<sequence>MFFKVSQFLLMQKRILYHIAFWVAYVLFKSYLNFESLQYNMPKESVFYLFFLAVGIQSAYLPIKIPLVYAVFYITAQFLSKKWNVLKTIFILFLAFFLAIIAFLYISGLLQQYVLKRSMENENYFSFASFLYAFFLLSFTSGIALTLKLIRQHIRTREAEQEMSKKRLEAELRFLKAQTNPHFLFNTLNNIYGLARKKSDDTAEVVMKLSKLLRFMLYETNKPSISIEDELKVMEDYIELEKIRYNQRLKIDFSATVDNQHEPIAPLILLPFVENAFKHGAGESINESSIRIEILLKQGNLYFSIENSKSEDSQLVITEKIGLSNVRRQLELMYPDHRLSIENLSSTFTIVLELNLNNHAKI</sequence>
<accession>A0A4Q5LVX8</accession>
<organism evidence="3 4">
    <name type="scientific">Emticicia agri</name>
    <dbReference type="NCBI Taxonomy" id="2492393"/>
    <lineage>
        <taxon>Bacteria</taxon>
        <taxon>Pseudomonadati</taxon>
        <taxon>Bacteroidota</taxon>
        <taxon>Cytophagia</taxon>
        <taxon>Cytophagales</taxon>
        <taxon>Leadbetterellaceae</taxon>
        <taxon>Emticicia</taxon>
    </lineage>
</organism>
<comment type="caution">
    <text evidence="3">The sequence shown here is derived from an EMBL/GenBank/DDBJ whole genome shotgun (WGS) entry which is preliminary data.</text>
</comment>
<dbReference type="InterPro" id="IPR010559">
    <property type="entry name" value="Sig_transdc_His_kin_internal"/>
</dbReference>
<dbReference type="OrthoDB" id="9792992at2"/>
<dbReference type="AlphaFoldDB" id="A0A4Q5LVX8"/>
<dbReference type="InterPro" id="IPR036890">
    <property type="entry name" value="HATPase_C_sf"/>
</dbReference>
<dbReference type="EMBL" id="SEWF01000035">
    <property type="protein sequence ID" value="RYU93901.1"/>
    <property type="molecule type" value="Genomic_DNA"/>
</dbReference>
<dbReference type="Pfam" id="PF06580">
    <property type="entry name" value="His_kinase"/>
    <property type="match status" value="1"/>
</dbReference>
<keyword evidence="1" id="KW-0472">Membrane</keyword>
<protein>
    <recommendedName>
        <fullName evidence="2">Signal transduction histidine kinase internal region domain-containing protein</fullName>
    </recommendedName>
</protein>
<dbReference type="Proteomes" id="UP000293162">
    <property type="component" value="Unassembled WGS sequence"/>
</dbReference>
<dbReference type="GO" id="GO:0000155">
    <property type="term" value="F:phosphorelay sensor kinase activity"/>
    <property type="evidence" value="ECO:0007669"/>
    <property type="project" value="InterPro"/>
</dbReference>
<evidence type="ECO:0000313" key="3">
    <source>
        <dbReference type="EMBL" id="RYU93901.1"/>
    </source>
</evidence>
<keyword evidence="4" id="KW-1185">Reference proteome</keyword>